<dbReference type="EMBL" id="BAAAQB010000030">
    <property type="protein sequence ID" value="GAA2136666.1"/>
    <property type="molecule type" value="Genomic_DNA"/>
</dbReference>
<feature type="transmembrane region" description="Helical" evidence="1">
    <location>
        <begin position="105"/>
        <end position="126"/>
    </location>
</feature>
<gene>
    <name evidence="2" type="ORF">GCM10009825_22130</name>
</gene>
<reference evidence="2 3" key="1">
    <citation type="journal article" date="2019" name="Int. J. Syst. Evol. Microbiol.">
        <title>The Global Catalogue of Microorganisms (GCM) 10K type strain sequencing project: providing services to taxonomists for standard genome sequencing and annotation.</title>
        <authorList>
            <consortium name="The Broad Institute Genomics Platform"/>
            <consortium name="The Broad Institute Genome Sequencing Center for Infectious Disease"/>
            <person name="Wu L."/>
            <person name="Ma J."/>
        </authorList>
    </citation>
    <scope>NUCLEOTIDE SEQUENCE [LARGE SCALE GENOMIC DNA]</scope>
    <source>
        <strain evidence="2 3">JCM 15921</strain>
    </source>
</reference>
<evidence type="ECO:0000256" key="1">
    <source>
        <dbReference type="SAM" id="Phobius"/>
    </source>
</evidence>
<comment type="caution">
    <text evidence="2">The sequence shown here is derived from an EMBL/GenBank/DDBJ whole genome shotgun (WGS) entry which is preliminary data.</text>
</comment>
<feature type="transmembrane region" description="Helical" evidence="1">
    <location>
        <begin position="38"/>
        <end position="59"/>
    </location>
</feature>
<evidence type="ECO:0000313" key="3">
    <source>
        <dbReference type="Proteomes" id="UP001500102"/>
    </source>
</evidence>
<organism evidence="2 3">
    <name type="scientific">Arthrobacter humicola</name>
    <dbReference type="NCBI Taxonomy" id="409291"/>
    <lineage>
        <taxon>Bacteria</taxon>
        <taxon>Bacillati</taxon>
        <taxon>Actinomycetota</taxon>
        <taxon>Actinomycetes</taxon>
        <taxon>Micrococcales</taxon>
        <taxon>Micrococcaceae</taxon>
        <taxon>Arthrobacter</taxon>
    </lineage>
</organism>
<keyword evidence="1" id="KW-0812">Transmembrane</keyword>
<proteinExistence type="predicted"/>
<sequence>MHSSLFPDGDAVPGTPVLMAPTKLSVWEDLSVGPPHFVVLRIGLVLIAVLVALAVRSKILKRVWGMGWRRAAIACGVGAVLFYVVWIVYLGGVMPSKTVARNWNVAWLGLDALEGLSALLTLLFLLRRSHYAVLTTAAFSTSLCIDAFFDVTTAAPGAALTTAVLEAVFVELPFAVLAGALALKLLNASDLLRLPPAAD</sequence>
<dbReference type="Proteomes" id="UP001500102">
    <property type="component" value="Unassembled WGS sequence"/>
</dbReference>
<accession>A0ABN2Z4G7</accession>
<evidence type="ECO:0008006" key="4">
    <source>
        <dbReference type="Google" id="ProtNLM"/>
    </source>
</evidence>
<keyword evidence="3" id="KW-1185">Reference proteome</keyword>
<name>A0ABN2Z4G7_9MICC</name>
<keyword evidence="1" id="KW-1133">Transmembrane helix</keyword>
<keyword evidence="1" id="KW-0472">Membrane</keyword>
<feature type="transmembrane region" description="Helical" evidence="1">
    <location>
        <begin position="71"/>
        <end position="93"/>
    </location>
</feature>
<evidence type="ECO:0000313" key="2">
    <source>
        <dbReference type="EMBL" id="GAA2136666.1"/>
    </source>
</evidence>
<protein>
    <recommendedName>
        <fullName evidence="4">DUF4386 domain-containing protein</fullName>
    </recommendedName>
</protein>